<evidence type="ECO:0000313" key="2">
    <source>
        <dbReference type="Proteomes" id="UP000321363"/>
    </source>
</evidence>
<gene>
    <name evidence="1" type="ORF">FS935_01230</name>
</gene>
<proteinExistence type="predicted"/>
<dbReference type="RefSeq" id="WP_146945712.1">
    <property type="nucleotide sequence ID" value="NZ_VOQF01000001.1"/>
</dbReference>
<dbReference type="AlphaFoldDB" id="A0A5C6W8T6"/>
<accession>A0A5C6W8T6</accession>
<dbReference type="EMBL" id="VOQF01000001">
    <property type="protein sequence ID" value="TXC92850.1"/>
    <property type="molecule type" value="Genomic_DNA"/>
</dbReference>
<reference evidence="1 2" key="1">
    <citation type="journal article" date="2005" name="Int. J. Syst. Evol. Microbiol.">
        <title>Bacillus litoralis sp. nov., isolated from a tidal flat of the Yellow Sea in Korea.</title>
        <authorList>
            <person name="Yoon J.H."/>
            <person name="Oh T.K."/>
        </authorList>
    </citation>
    <scope>NUCLEOTIDE SEQUENCE [LARGE SCALE GENOMIC DNA]</scope>
    <source>
        <strain evidence="1 2">SW-211</strain>
    </source>
</reference>
<dbReference type="Proteomes" id="UP000321363">
    <property type="component" value="Unassembled WGS sequence"/>
</dbReference>
<protein>
    <recommendedName>
        <fullName evidence="3">Lipoprotein</fullName>
    </recommendedName>
</protein>
<evidence type="ECO:0008006" key="3">
    <source>
        <dbReference type="Google" id="ProtNLM"/>
    </source>
</evidence>
<comment type="caution">
    <text evidence="1">The sequence shown here is derived from an EMBL/GenBank/DDBJ whole genome shotgun (WGS) entry which is preliminary data.</text>
</comment>
<keyword evidence="2" id="KW-1185">Reference proteome</keyword>
<organism evidence="1 2">
    <name type="scientific">Metabacillus litoralis</name>
    <dbReference type="NCBI Taxonomy" id="152268"/>
    <lineage>
        <taxon>Bacteria</taxon>
        <taxon>Bacillati</taxon>
        <taxon>Bacillota</taxon>
        <taxon>Bacilli</taxon>
        <taxon>Bacillales</taxon>
        <taxon>Bacillaceae</taxon>
        <taxon>Metabacillus</taxon>
    </lineage>
</organism>
<evidence type="ECO:0000313" key="1">
    <source>
        <dbReference type="EMBL" id="TXC92850.1"/>
    </source>
</evidence>
<name>A0A5C6W8T6_9BACI</name>
<dbReference type="OrthoDB" id="8778044at2"/>
<dbReference type="PROSITE" id="PS51257">
    <property type="entry name" value="PROKAR_LIPOPROTEIN"/>
    <property type="match status" value="1"/>
</dbReference>
<sequence length="133" mass="15423">MKQFTVLLFSLLILVGCNQSSGVQENIELEKSIYEIVEDENNSEIRIDSLTSFNWDKAIVFPPYTTHETIKEKLGVDYKDQSGIGSRDDIYLLVFLYENTVVQYAEIQRQRSDFSVKELSPSNDLIEIIRYET</sequence>